<organism evidence="1 2">
    <name type="scientific">Szabonella alba</name>
    <dbReference type="NCBI Taxonomy" id="2804194"/>
    <lineage>
        <taxon>Bacteria</taxon>
        <taxon>Pseudomonadati</taxon>
        <taxon>Pseudomonadota</taxon>
        <taxon>Alphaproteobacteria</taxon>
        <taxon>Rhodobacterales</taxon>
        <taxon>Paracoccaceae</taxon>
        <taxon>Szabonella</taxon>
    </lineage>
</organism>
<dbReference type="EMBL" id="JAESVN010000001">
    <property type="protein sequence ID" value="MBL4916091.1"/>
    <property type="molecule type" value="Genomic_DNA"/>
</dbReference>
<dbReference type="Pfam" id="PF10636">
    <property type="entry name" value="hemP"/>
    <property type="match status" value="1"/>
</dbReference>
<accession>A0A8K0V6I7</accession>
<dbReference type="RefSeq" id="WP_202686736.1">
    <property type="nucleotide sequence ID" value="NZ_JAESVN010000001.1"/>
</dbReference>
<gene>
    <name evidence="1" type="ORF">JL811_02555</name>
</gene>
<proteinExistence type="predicted"/>
<dbReference type="Gene3D" id="2.10.70.10">
    <property type="entry name" value="Complement Module, domain 1"/>
    <property type="match status" value="1"/>
</dbReference>
<sequence length="73" mass="7792">MNARPDPAQITLARGLPATPARPRLALPAAGTESLPVHQARQLTRGGSLARIELDGQIYALRITRAGKLILTK</sequence>
<reference evidence="1" key="1">
    <citation type="submission" date="2021-01" db="EMBL/GenBank/DDBJ databases">
        <title>Tabrizicola alba sp. nov. a motile alkaliphilic bacterium isolated from a soda lake.</title>
        <authorList>
            <person name="Szuroczki S."/>
            <person name="Abbaszade G."/>
            <person name="Schumann P."/>
            <person name="Toth E."/>
        </authorList>
    </citation>
    <scope>NUCLEOTIDE SEQUENCE</scope>
    <source>
        <strain evidence="1">DMG-N-6</strain>
    </source>
</reference>
<dbReference type="InterPro" id="IPR019600">
    <property type="entry name" value="Hemin_uptake_protein_HemP"/>
</dbReference>
<keyword evidence="2" id="KW-1185">Reference proteome</keyword>
<comment type="caution">
    <text evidence="1">The sequence shown here is derived from an EMBL/GenBank/DDBJ whole genome shotgun (WGS) entry which is preliminary data.</text>
</comment>
<protein>
    <submittedName>
        <fullName evidence="1">Hemin uptake protein HemP</fullName>
    </submittedName>
</protein>
<evidence type="ECO:0000313" key="1">
    <source>
        <dbReference type="EMBL" id="MBL4916091.1"/>
    </source>
</evidence>
<name>A0A8K0V6I7_9RHOB</name>
<dbReference type="AlphaFoldDB" id="A0A8K0V6I7"/>
<evidence type="ECO:0000313" key="2">
    <source>
        <dbReference type="Proteomes" id="UP000648908"/>
    </source>
</evidence>
<dbReference type="Proteomes" id="UP000648908">
    <property type="component" value="Unassembled WGS sequence"/>
</dbReference>